<comment type="caution">
    <text evidence="3">The sequence shown here is derived from an EMBL/GenBank/DDBJ whole genome shotgun (WGS) entry which is preliminary data.</text>
</comment>
<evidence type="ECO:0000313" key="3">
    <source>
        <dbReference type="EMBL" id="CAI0409201.1"/>
    </source>
</evidence>
<protein>
    <recommendedName>
        <fullName evidence="5">Transmembrane protein</fullName>
    </recommendedName>
</protein>
<evidence type="ECO:0000256" key="1">
    <source>
        <dbReference type="SAM" id="MobiDB-lite"/>
    </source>
</evidence>
<keyword evidence="2" id="KW-0812">Transmembrane</keyword>
<dbReference type="InterPro" id="IPR021434">
    <property type="entry name" value="DUF3082"/>
</dbReference>
<evidence type="ECO:0000256" key="2">
    <source>
        <dbReference type="SAM" id="Phobius"/>
    </source>
</evidence>
<evidence type="ECO:0000313" key="4">
    <source>
        <dbReference type="Proteomes" id="UP001154282"/>
    </source>
</evidence>
<dbReference type="EMBL" id="CAMGYJ010000005">
    <property type="protein sequence ID" value="CAI0409201.1"/>
    <property type="molecule type" value="Genomic_DNA"/>
</dbReference>
<dbReference type="GO" id="GO:0009535">
    <property type="term" value="C:chloroplast thylakoid membrane"/>
    <property type="evidence" value="ECO:0007669"/>
    <property type="project" value="TreeGrafter"/>
</dbReference>
<keyword evidence="2" id="KW-1133">Transmembrane helix</keyword>
<dbReference type="PANTHER" id="PTHR35733:SF1">
    <property type="entry name" value="OS02G0307800 PROTEIN"/>
    <property type="match status" value="1"/>
</dbReference>
<dbReference type="Pfam" id="PF11282">
    <property type="entry name" value="DUF3082"/>
    <property type="match status" value="2"/>
</dbReference>
<keyword evidence="4" id="KW-1185">Reference proteome</keyword>
<reference evidence="3" key="1">
    <citation type="submission" date="2022-08" db="EMBL/GenBank/DDBJ databases">
        <authorList>
            <person name="Gutierrez-Valencia J."/>
        </authorList>
    </citation>
    <scope>NUCLEOTIDE SEQUENCE</scope>
</reference>
<sequence length="307" mass="33468">MLLLLQNHHYSSTLLSPQFFHSPRHRHQRASSSFSCRCLGNPTPAAIFSSLSALPRPFLEPWLADITTIEVPVPLPEDGGGPIELPFPTAPSIFATTDDPSPLQIATSVLLTGAILIFLVRSIRRRFKRAKELRFRSSGATKKTLKDEALESLKAMGAAAPVEEGKKPTSPVQALLGGISAGVIALILYKFATTIEASLNRQTISDNFSVGPQFPFPHLFWNSLLKTVLMICEFCRTIINGLCYLATFVFGLNSVGLILYSAQLTMNSFMEGEETETGEGEMLSDPLNSTSDGDQSSQMDENSDDGQ</sequence>
<dbReference type="AlphaFoldDB" id="A0AAV0JHH4"/>
<keyword evidence="2" id="KW-0472">Membrane</keyword>
<feature type="region of interest" description="Disordered" evidence="1">
    <location>
        <begin position="272"/>
        <end position="307"/>
    </location>
</feature>
<proteinExistence type="predicted"/>
<organism evidence="3 4">
    <name type="scientific">Linum tenue</name>
    <dbReference type="NCBI Taxonomy" id="586396"/>
    <lineage>
        <taxon>Eukaryota</taxon>
        <taxon>Viridiplantae</taxon>
        <taxon>Streptophyta</taxon>
        <taxon>Embryophyta</taxon>
        <taxon>Tracheophyta</taxon>
        <taxon>Spermatophyta</taxon>
        <taxon>Magnoliopsida</taxon>
        <taxon>eudicotyledons</taxon>
        <taxon>Gunneridae</taxon>
        <taxon>Pentapetalae</taxon>
        <taxon>rosids</taxon>
        <taxon>fabids</taxon>
        <taxon>Malpighiales</taxon>
        <taxon>Linaceae</taxon>
        <taxon>Linum</taxon>
    </lineage>
</organism>
<accession>A0AAV0JHH4</accession>
<feature type="transmembrane region" description="Helical" evidence="2">
    <location>
        <begin position="238"/>
        <end position="260"/>
    </location>
</feature>
<name>A0AAV0JHH4_9ROSI</name>
<gene>
    <name evidence="3" type="ORF">LITE_LOCUS14290</name>
</gene>
<dbReference type="PANTHER" id="PTHR35733">
    <property type="entry name" value="OS02G0307800 PROTEIN"/>
    <property type="match status" value="1"/>
</dbReference>
<evidence type="ECO:0008006" key="5">
    <source>
        <dbReference type="Google" id="ProtNLM"/>
    </source>
</evidence>
<feature type="compositionally biased region" description="Polar residues" evidence="1">
    <location>
        <begin position="286"/>
        <end position="300"/>
    </location>
</feature>
<dbReference type="Proteomes" id="UP001154282">
    <property type="component" value="Unassembled WGS sequence"/>
</dbReference>
<feature type="transmembrane region" description="Helical" evidence="2">
    <location>
        <begin position="103"/>
        <end position="123"/>
    </location>
</feature>